<keyword evidence="6 17" id="KW-0547">Nucleotide-binding</keyword>
<evidence type="ECO:0000256" key="6">
    <source>
        <dbReference type="ARBA" id="ARBA00022741"/>
    </source>
</evidence>
<dbReference type="EMBL" id="DRPZ01000075">
    <property type="protein sequence ID" value="HGY08992.1"/>
    <property type="molecule type" value="Genomic_DNA"/>
</dbReference>
<feature type="binding site" evidence="18">
    <location>
        <begin position="56"/>
        <end position="60"/>
    </location>
    <ligand>
        <name>(6S)-NADPHX</name>
        <dbReference type="ChEBI" id="CHEBI:64076"/>
    </ligand>
</feature>
<dbReference type="SUPFAM" id="SSF53613">
    <property type="entry name" value="Ribokinase-like"/>
    <property type="match status" value="1"/>
</dbReference>
<evidence type="ECO:0000256" key="13">
    <source>
        <dbReference type="ARBA" id="ARBA00023268"/>
    </source>
</evidence>
<feature type="binding site" evidence="18">
    <location>
        <begin position="120"/>
        <end position="126"/>
    </location>
    <ligand>
        <name>(6S)-NADPHX</name>
        <dbReference type="ChEBI" id="CHEBI:64076"/>
    </ligand>
</feature>
<dbReference type="PANTHER" id="PTHR12592:SF0">
    <property type="entry name" value="ATP-DEPENDENT (S)-NAD(P)H-HYDRATE DEHYDRATASE"/>
    <property type="match status" value="1"/>
</dbReference>
<dbReference type="GO" id="GO:0110051">
    <property type="term" value="P:metabolite repair"/>
    <property type="evidence" value="ECO:0007669"/>
    <property type="project" value="TreeGrafter"/>
</dbReference>
<evidence type="ECO:0000256" key="17">
    <source>
        <dbReference type="HAMAP-Rule" id="MF_01965"/>
    </source>
</evidence>
<dbReference type="NCBIfam" id="TIGR00197">
    <property type="entry name" value="yjeF_nterm"/>
    <property type="match status" value="1"/>
</dbReference>
<reference evidence="22" key="1">
    <citation type="journal article" date="2020" name="mSystems">
        <title>Genome- and Community-Level Interaction Insights into Carbon Utilization and Element Cycling Functions of Hydrothermarchaeota in Hydrothermal Sediment.</title>
        <authorList>
            <person name="Zhou Z."/>
            <person name="Liu Y."/>
            <person name="Xu W."/>
            <person name="Pan J."/>
            <person name="Luo Z.H."/>
            <person name="Li M."/>
        </authorList>
    </citation>
    <scope>NUCLEOTIDE SEQUENCE [LARGE SCALE GENOMIC DNA]</scope>
    <source>
        <strain evidence="22">HyVt-570</strain>
    </source>
</reference>
<comment type="function">
    <text evidence="18">Catalyzes the epimerization of the S- and R-forms of NAD(P)HX, a damaged form of NAD(P)H that is a result of enzymatic or heat-dependent hydration. This is a prerequisite for the S-specific NAD(P)H-hydrate dehydratase to allow the repair of both epimers of NAD(P)HX.</text>
</comment>
<dbReference type="HAMAP" id="MF_01966">
    <property type="entry name" value="NADHX_epimerase"/>
    <property type="match status" value="1"/>
</dbReference>
<evidence type="ECO:0000259" key="21">
    <source>
        <dbReference type="PROSITE" id="PS51385"/>
    </source>
</evidence>
<feature type="binding site" evidence="18">
    <location>
        <position position="149"/>
    </location>
    <ligand>
        <name>(6S)-NADPHX</name>
        <dbReference type="ChEBI" id="CHEBI:64076"/>
    </ligand>
</feature>
<feature type="binding site" evidence="17">
    <location>
        <position position="302"/>
    </location>
    <ligand>
        <name>(6S)-NADPHX</name>
        <dbReference type="ChEBI" id="CHEBI:64076"/>
    </ligand>
</feature>
<accession>A0A7C4ZCI3</accession>
<keyword evidence="9 18" id="KW-0630">Potassium</keyword>
<evidence type="ECO:0000256" key="3">
    <source>
        <dbReference type="ARBA" id="ARBA00006001"/>
    </source>
</evidence>
<dbReference type="InterPro" id="IPR004443">
    <property type="entry name" value="YjeF_N_dom"/>
</dbReference>
<dbReference type="InterPro" id="IPR017953">
    <property type="entry name" value="Carbohydrate_kinase_pred_CS"/>
</dbReference>
<dbReference type="CDD" id="cd01171">
    <property type="entry name" value="YXKO-related"/>
    <property type="match status" value="1"/>
</dbReference>
<comment type="similarity">
    <text evidence="3 19">In the N-terminal section; belongs to the NnrE/AIBP family.</text>
</comment>
<feature type="binding site" evidence="17">
    <location>
        <position position="413"/>
    </location>
    <ligand>
        <name>AMP</name>
        <dbReference type="ChEBI" id="CHEBI:456215"/>
    </ligand>
</feature>
<organism evidence="22">
    <name type="scientific">Oceanithermus profundus</name>
    <dbReference type="NCBI Taxonomy" id="187137"/>
    <lineage>
        <taxon>Bacteria</taxon>
        <taxon>Thermotogati</taxon>
        <taxon>Deinococcota</taxon>
        <taxon>Deinococci</taxon>
        <taxon>Thermales</taxon>
        <taxon>Thermaceae</taxon>
        <taxon>Oceanithermus</taxon>
    </lineage>
</organism>
<dbReference type="HAMAP" id="MF_01965">
    <property type="entry name" value="NADHX_dehydratase"/>
    <property type="match status" value="1"/>
</dbReference>
<evidence type="ECO:0000256" key="18">
    <source>
        <dbReference type="HAMAP-Rule" id="MF_01966"/>
    </source>
</evidence>
<feature type="binding site" evidence="17">
    <location>
        <position position="244"/>
    </location>
    <ligand>
        <name>(6S)-NADPHX</name>
        <dbReference type="ChEBI" id="CHEBI:64076"/>
    </ligand>
</feature>
<feature type="binding site" evidence="17">
    <location>
        <position position="348"/>
    </location>
    <ligand>
        <name>(6S)-NADPHX</name>
        <dbReference type="ChEBI" id="CHEBI:64076"/>
    </ligand>
</feature>
<comment type="similarity">
    <text evidence="17">Belongs to the NnrD/CARKD family.</text>
</comment>
<keyword evidence="13" id="KW-0511">Multifunctional enzyme</keyword>
<dbReference type="GO" id="GO:0046872">
    <property type="term" value="F:metal ion binding"/>
    <property type="evidence" value="ECO:0007669"/>
    <property type="project" value="UniProtKB-UniRule"/>
</dbReference>
<protein>
    <recommendedName>
        <fullName evidence="19">Bifunctional NAD(P)H-hydrate repair enzyme</fullName>
    </recommendedName>
    <alternativeName>
        <fullName evidence="19">Nicotinamide nucleotide repair protein</fullName>
    </alternativeName>
    <domain>
        <recommendedName>
            <fullName evidence="19">ADP-dependent (S)-NAD(P)H-hydrate dehydratase</fullName>
            <ecNumber evidence="19">4.2.1.136</ecNumber>
        </recommendedName>
        <alternativeName>
            <fullName evidence="19">ADP-dependent NAD(P)HX dehydratase</fullName>
        </alternativeName>
    </domain>
    <domain>
        <recommendedName>
            <fullName evidence="19">NAD(P)H-hydrate epimerase</fullName>
            <ecNumber evidence="19">5.1.99.6</ecNumber>
        </recommendedName>
    </domain>
</protein>
<dbReference type="GO" id="GO:0046496">
    <property type="term" value="P:nicotinamide nucleotide metabolic process"/>
    <property type="evidence" value="ECO:0007669"/>
    <property type="project" value="UniProtKB-UniRule"/>
</dbReference>
<evidence type="ECO:0000256" key="19">
    <source>
        <dbReference type="PIRNR" id="PIRNR017184"/>
    </source>
</evidence>
<dbReference type="Pfam" id="PF01256">
    <property type="entry name" value="Carb_kinase"/>
    <property type="match status" value="1"/>
</dbReference>
<evidence type="ECO:0000313" key="22">
    <source>
        <dbReference type="EMBL" id="HGY08992.1"/>
    </source>
</evidence>
<comment type="subunit">
    <text evidence="17">Homotetramer.</text>
</comment>
<feature type="binding site" evidence="18">
    <location>
        <position position="57"/>
    </location>
    <ligand>
        <name>K(+)</name>
        <dbReference type="ChEBI" id="CHEBI:29103"/>
    </ligand>
</feature>
<dbReference type="Gene3D" id="3.40.1190.20">
    <property type="match status" value="1"/>
</dbReference>
<dbReference type="InterPro" id="IPR030677">
    <property type="entry name" value="Nnr"/>
</dbReference>
<dbReference type="AlphaFoldDB" id="A0A7C4ZCI3"/>
<evidence type="ECO:0000256" key="15">
    <source>
        <dbReference type="ARBA" id="ARBA00048238"/>
    </source>
</evidence>
<comment type="function">
    <text evidence="17">Catalyzes the dehydration of the S-form of NAD(P)HX at the expense of ADP, which is converted to AMP. Together with NAD(P)HX epimerase, which catalyzes the epimerization of the S- and R-forms, the enzyme allows the repair of both epimers of NAD(P)HX, a damaged form of NAD(P)H that is a result of enzymatic or heat-dependent hydration.</text>
</comment>
<keyword evidence="7 17" id="KW-0067">ATP-binding</keyword>
<comment type="cofactor">
    <cofactor evidence="18 19">
        <name>K(+)</name>
        <dbReference type="ChEBI" id="CHEBI:29103"/>
    </cofactor>
    <text evidence="18 19">Binds 1 potassium ion per subunit.</text>
</comment>
<dbReference type="EC" id="5.1.99.6" evidence="19"/>
<comment type="catalytic activity">
    <reaction evidence="15 17 19">
        <text>(6S)-NADHX + ADP = AMP + phosphate + NADH + H(+)</text>
        <dbReference type="Rhea" id="RHEA:32223"/>
        <dbReference type="ChEBI" id="CHEBI:15378"/>
        <dbReference type="ChEBI" id="CHEBI:43474"/>
        <dbReference type="ChEBI" id="CHEBI:57945"/>
        <dbReference type="ChEBI" id="CHEBI:64074"/>
        <dbReference type="ChEBI" id="CHEBI:456215"/>
        <dbReference type="ChEBI" id="CHEBI:456216"/>
        <dbReference type="EC" id="4.2.1.136"/>
    </reaction>
</comment>
<dbReference type="InterPro" id="IPR000631">
    <property type="entry name" value="CARKD"/>
</dbReference>
<evidence type="ECO:0000256" key="5">
    <source>
        <dbReference type="ARBA" id="ARBA00022723"/>
    </source>
</evidence>
<sequence length="499" mass="51161">MRLFTPEAMRAADARAVELGYPSLLLMEAAGRAVAEAALASWPEARSYAVVAGKGNNGGDGLVAARWLRLWGREVRVFAPEGHRGDAALARAALEAHLEIEPLEDLDLHGAEVVVDALFGTGLARALEGVWAEYVARINASAARVVAVDVPSGLPHAPHVEADLTVALAGLKPVHVFYPARSACGRIQLAPIGMPSELLDPRELPELLEPAALRALLPARPGHAHKGAVGRVLVVGGAPEYTGAPALAALGAYRAGAGLVTVAYPSDARVEPPLEAVRLPVSRWQDACLFEAKAEALAVGMGGGSGGGAAARAALKLKKPTVLDADALYPEVVKAYATAAVPTVITPHPGEAARLLETGVGTVVQDPLGAACELARRFRTTAVLKGGPTVVCEPGRSAVNTTGNPAMASGGVGDVLAGAIAAFLAAGLSPWDAARVGVYLHGLAGDQVGSVGLLAHEVANALPQARARLARGEVVPFWDSGLLSRDRPPCGRSPRSAGP</sequence>
<comment type="caution">
    <text evidence="22">The sequence shown here is derived from an EMBL/GenBank/DDBJ whole genome shotgun (WGS) entry which is preliminary data.</text>
</comment>
<dbReference type="EC" id="4.2.1.136" evidence="19"/>
<dbReference type="GO" id="GO:0052855">
    <property type="term" value="F:ADP-dependent NAD(P)H-hydrate dehydratase activity"/>
    <property type="evidence" value="ECO:0007669"/>
    <property type="project" value="UniProtKB-UniRule"/>
</dbReference>
<keyword evidence="5 18" id="KW-0479">Metal-binding</keyword>
<evidence type="ECO:0000256" key="16">
    <source>
        <dbReference type="ARBA" id="ARBA00049209"/>
    </source>
</evidence>
<comment type="similarity">
    <text evidence="4 19">In the C-terminal section; belongs to the NnrD/CARKD family.</text>
</comment>
<evidence type="ECO:0000256" key="1">
    <source>
        <dbReference type="ARBA" id="ARBA00000013"/>
    </source>
</evidence>
<feature type="domain" description="YjeF N-terminal" evidence="21">
    <location>
        <begin position="9"/>
        <end position="200"/>
    </location>
</feature>
<comment type="catalytic activity">
    <reaction evidence="2 18 19">
        <text>(6R)-NADPHX = (6S)-NADPHX</text>
        <dbReference type="Rhea" id="RHEA:32227"/>
        <dbReference type="ChEBI" id="CHEBI:64076"/>
        <dbReference type="ChEBI" id="CHEBI:64077"/>
        <dbReference type="EC" id="5.1.99.6"/>
    </reaction>
</comment>
<comment type="caution">
    <text evidence="18">Lacks conserved residue(s) required for the propagation of feature annotation.</text>
</comment>
<dbReference type="InterPro" id="IPR029056">
    <property type="entry name" value="Ribokinase-like"/>
</dbReference>
<dbReference type="NCBIfam" id="TIGR00196">
    <property type="entry name" value="yjeF_cterm"/>
    <property type="match status" value="1"/>
</dbReference>
<feature type="binding site" evidence="17">
    <location>
        <position position="414"/>
    </location>
    <ligand>
        <name>(6S)-NADPHX</name>
        <dbReference type="ChEBI" id="CHEBI:64076"/>
    </ligand>
</feature>
<keyword evidence="12 17" id="KW-0456">Lyase</keyword>
<evidence type="ECO:0000256" key="11">
    <source>
        <dbReference type="ARBA" id="ARBA00023235"/>
    </source>
</evidence>
<evidence type="ECO:0000256" key="7">
    <source>
        <dbReference type="ARBA" id="ARBA00022840"/>
    </source>
</evidence>
<dbReference type="Pfam" id="PF03853">
    <property type="entry name" value="YjeF_N"/>
    <property type="match status" value="1"/>
</dbReference>
<dbReference type="PROSITE" id="PS01050">
    <property type="entry name" value="YJEF_C_2"/>
    <property type="match status" value="1"/>
</dbReference>
<dbReference type="Proteomes" id="UP000885759">
    <property type="component" value="Unassembled WGS sequence"/>
</dbReference>
<gene>
    <name evidence="18" type="primary">nnrE</name>
    <name evidence="17" type="synonym">nnrD</name>
    <name evidence="22" type="ORF">ENK37_02905</name>
</gene>
<comment type="similarity">
    <text evidence="18">Belongs to the NnrE/AIBP family.</text>
</comment>
<evidence type="ECO:0000259" key="20">
    <source>
        <dbReference type="PROSITE" id="PS51383"/>
    </source>
</evidence>
<feature type="binding site" evidence="17">
    <location>
        <begin position="385"/>
        <end position="389"/>
    </location>
    <ligand>
        <name>AMP</name>
        <dbReference type="ChEBI" id="CHEBI:456215"/>
    </ligand>
</feature>
<feature type="binding site" evidence="18">
    <location>
        <position position="152"/>
    </location>
    <ligand>
        <name>K(+)</name>
        <dbReference type="ChEBI" id="CHEBI:29103"/>
    </ligand>
</feature>
<comment type="function">
    <text evidence="14 19">Bifunctional enzyme that catalyzes the epimerization of the S- and R-forms of NAD(P)HX and the dehydration of the S-form of NAD(P)HX at the expense of ADP, which is converted to AMP. This allows the repair of both epimers of NAD(P)HX, a damaged form of NAD(P)H that is a result of enzymatic or heat-dependent hydration.</text>
</comment>
<evidence type="ECO:0000256" key="2">
    <source>
        <dbReference type="ARBA" id="ARBA00000909"/>
    </source>
</evidence>
<evidence type="ECO:0000256" key="12">
    <source>
        <dbReference type="ARBA" id="ARBA00023239"/>
    </source>
</evidence>
<dbReference type="PROSITE" id="PS51385">
    <property type="entry name" value="YJEF_N"/>
    <property type="match status" value="1"/>
</dbReference>
<evidence type="ECO:0000256" key="4">
    <source>
        <dbReference type="ARBA" id="ARBA00009524"/>
    </source>
</evidence>
<keyword evidence="10 17" id="KW-0520">NAD</keyword>
<keyword evidence="8 17" id="KW-0521">NADP</keyword>
<dbReference type="InterPro" id="IPR036652">
    <property type="entry name" value="YjeF_N_dom_sf"/>
</dbReference>
<dbReference type="Gene3D" id="3.40.50.10260">
    <property type="entry name" value="YjeF N-terminal domain"/>
    <property type="match status" value="1"/>
</dbReference>
<evidence type="ECO:0000256" key="10">
    <source>
        <dbReference type="ARBA" id="ARBA00023027"/>
    </source>
</evidence>
<proteinExistence type="inferred from homology"/>
<evidence type="ECO:0000256" key="9">
    <source>
        <dbReference type="ARBA" id="ARBA00022958"/>
    </source>
</evidence>
<keyword evidence="11 18" id="KW-0413">Isomerase</keyword>
<dbReference type="PROSITE" id="PS51383">
    <property type="entry name" value="YJEF_C_3"/>
    <property type="match status" value="1"/>
</dbReference>
<name>A0A7C4ZCI3_9DEIN</name>
<comment type="catalytic activity">
    <reaction evidence="16 17 19">
        <text>(6S)-NADPHX + ADP = AMP + phosphate + NADPH + H(+)</text>
        <dbReference type="Rhea" id="RHEA:32235"/>
        <dbReference type="ChEBI" id="CHEBI:15378"/>
        <dbReference type="ChEBI" id="CHEBI:43474"/>
        <dbReference type="ChEBI" id="CHEBI:57783"/>
        <dbReference type="ChEBI" id="CHEBI:64076"/>
        <dbReference type="ChEBI" id="CHEBI:456215"/>
        <dbReference type="ChEBI" id="CHEBI:456216"/>
        <dbReference type="EC" id="4.2.1.136"/>
    </reaction>
</comment>
<dbReference type="PANTHER" id="PTHR12592">
    <property type="entry name" value="ATP-DEPENDENT (S)-NAD(P)H-HYDRATE DEHYDRATASE FAMILY MEMBER"/>
    <property type="match status" value="1"/>
</dbReference>
<evidence type="ECO:0000256" key="8">
    <source>
        <dbReference type="ARBA" id="ARBA00022857"/>
    </source>
</evidence>
<dbReference type="GO" id="GO:0005524">
    <property type="term" value="F:ATP binding"/>
    <property type="evidence" value="ECO:0007669"/>
    <property type="project" value="UniProtKB-UniRule"/>
</dbReference>
<dbReference type="SUPFAM" id="SSF64153">
    <property type="entry name" value="YjeF N-terminal domain-like"/>
    <property type="match status" value="1"/>
</dbReference>
<feature type="domain" description="YjeF C-terminal" evidence="20">
    <location>
        <begin position="209"/>
        <end position="469"/>
    </location>
</feature>
<comment type="catalytic activity">
    <reaction evidence="1 18 19">
        <text>(6R)-NADHX = (6S)-NADHX</text>
        <dbReference type="Rhea" id="RHEA:32215"/>
        <dbReference type="ChEBI" id="CHEBI:64074"/>
        <dbReference type="ChEBI" id="CHEBI:64075"/>
        <dbReference type="EC" id="5.1.99.6"/>
    </reaction>
</comment>
<comment type="cofactor">
    <cofactor evidence="17">
        <name>Mg(2+)</name>
        <dbReference type="ChEBI" id="CHEBI:18420"/>
    </cofactor>
</comment>
<dbReference type="PIRSF" id="PIRSF017184">
    <property type="entry name" value="Nnr"/>
    <property type="match status" value="1"/>
</dbReference>
<feature type="binding site" evidence="18">
    <location>
        <position position="116"/>
    </location>
    <ligand>
        <name>K(+)</name>
        <dbReference type="ChEBI" id="CHEBI:29103"/>
    </ligand>
</feature>
<dbReference type="GO" id="GO:0052856">
    <property type="term" value="F:NAD(P)HX epimerase activity"/>
    <property type="evidence" value="ECO:0007669"/>
    <property type="project" value="UniProtKB-UniRule"/>
</dbReference>
<evidence type="ECO:0000256" key="14">
    <source>
        <dbReference type="ARBA" id="ARBA00025153"/>
    </source>
</evidence>